<sequence>MFGFYNLTPFEHLVVYFVLVMPSPVFSAGGASDSCDPCGGSYSVRLPVELAYIWKKRKKARSSEPLSLAPLPLASDMSLFACFSFFSPSLMDIELVSVSAACEA</sequence>
<reference evidence="2" key="1">
    <citation type="submission" date="2021-06" db="EMBL/GenBank/DDBJ databases">
        <title>Comparative genomics, transcriptomics and evolutionary studies reveal genomic signatures of adaptation to plant cell wall in hemibiotrophic fungi.</title>
        <authorList>
            <consortium name="DOE Joint Genome Institute"/>
            <person name="Baroncelli R."/>
            <person name="Diaz J.F."/>
            <person name="Benocci T."/>
            <person name="Peng M."/>
            <person name="Battaglia E."/>
            <person name="Haridas S."/>
            <person name="Andreopoulos W."/>
            <person name="Labutti K."/>
            <person name="Pangilinan J."/>
            <person name="Floch G.L."/>
            <person name="Makela M.R."/>
            <person name="Henrissat B."/>
            <person name="Grigoriev I.V."/>
            <person name="Crouch J.A."/>
            <person name="De Vries R.P."/>
            <person name="Sukno S.A."/>
            <person name="Thon M.R."/>
        </authorList>
    </citation>
    <scope>NUCLEOTIDE SEQUENCE</scope>
    <source>
        <strain evidence="2">CBS 193.32</strain>
    </source>
</reference>
<dbReference type="EMBL" id="JAHMHR010000062">
    <property type="protein sequence ID" value="KAK1659328.1"/>
    <property type="molecule type" value="Genomic_DNA"/>
</dbReference>
<evidence type="ECO:0000313" key="2">
    <source>
        <dbReference type="EMBL" id="KAK1659328.1"/>
    </source>
</evidence>
<keyword evidence="3" id="KW-1185">Reference proteome</keyword>
<evidence type="ECO:0008006" key="4">
    <source>
        <dbReference type="Google" id="ProtNLM"/>
    </source>
</evidence>
<dbReference type="AlphaFoldDB" id="A0AAJ0ESB4"/>
<protein>
    <recommendedName>
        <fullName evidence="4">Secreted protein</fullName>
    </recommendedName>
</protein>
<feature type="signal peptide" evidence="1">
    <location>
        <begin position="1"/>
        <end position="27"/>
    </location>
</feature>
<name>A0AAJ0ESB4_9PEZI</name>
<comment type="caution">
    <text evidence="2">The sequence shown here is derived from an EMBL/GenBank/DDBJ whole genome shotgun (WGS) entry which is preliminary data.</text>
</comment>
<keyword evidence="1" id="KW-0732">Signal</keyword>
<dbReference type="RefSeq" id="XP_060424092.1">
    <property type="nucleotide sequence ID" value="XM_060567053.1"/>
</dbReference>
<dbReference type="Proteomes" id="UP001224890">
    <property type="component" value="Unassembled WGS sequence"/>
</dbReference>
<feature type="chain" id="PRO_5042570374" description="Secreted protein" evidence="1">
    <location>
        <begin position="28"/>
        <end position="104"/>
    </location>
</feature>
<evidence type="ECO:0000256" key="1">
    <source>
        <dbReference type="SAM" id="SignalP"/>
    </source>
</evidence>
<organism evidence="2 3">
    <name type="scientific">Colletotrichum godetiae</name>
    <dbReference type="NCBI Taxonomy" id="1209918"/>
    <lineage>
        <taxon>Eukaryota</taxon>
        <taxon>Fungi</taxon>
        <taxon>Dikarya</taxon>
        <taxon>Ascomycota</taxon>
        <taxon>Pezizomycotina</taxon>
        <taxon>Sordariomycetes</taxon>
        <taxon>Hypocreomycetidae</taxon>
        <taxon>Glomerellales</taxon>
        <taxon>Glomerellaceae</taxon>
        <taxon>Colletotrichum</taxon>
        <taxon>Colletotrichum acutatum species complex</taxon>
    </lineage>
</organism>
<dbReference type="GeneID" id="85451579"/>
<proteinExistence type="predicted"/>
<gene>
    <name evidence="2" type="ORF">BDP55DRAFT_362729</name>
</gene>
<accession>A0AAJ0ESB4</accession>
<evidence type="ECO:0000313" key="3">
    <source>
        <dbReference type="Proteomes" id="UP001224890"/>
    </source>
</evidence>